<protein>
    <submittedName>
        <fullName evidence="2">ABC-type transporter, periplasmic subunit family 3</fullName>
    </submittedName>
</protein>
<evidence type="ECO:0000313" key="2">
    <source>
        <dbReference type="EMBL" id="EJG08396.1"/>
    </source>
</evidence>
<dbReference type="SMART" id="SM00062">
    <property type="entry name" value="PBPb"/>
    <property type="match status" value="2"/>
</dbReference>
<feature type="domain" description="Solute-binding protein family 3/N-terminal" evidence="1">
    <location>
        <begin position="280"/>
        <end position="511"/>
    </location>
</feature>
<gene>
    <name evidence="2" type="ORF">Metli_2459</name>
</gene>
<evidence type="ECO:0000259" key="1">
    <source>
        <dbReference type="SMART" id="SM00062"/>
    </source>
</evidence>
<dbReference type="PANTHER" id="PTHR38834">
    <property type="entry name" value="PERIPLASMIC SUBSTRATE BINDING PROTEIN FAMILY 3"/>
    <property type="match status" value="1"/>
</dbReference>
<dbReference type="Pfam" id="PF00497">
    <property type="entry name" value="SBP_bac_3"/>
    <property type="match status" value="2"/>
</dbReference>
<dbReference type="InterPro" id="IPR004010">
    <property type="entry name" value="Double_Cache_2"/>
</dbReference>
<dbReference type="PANTHER" id="PTHR38834:SF3">
    <property type="entry name" value="SOLUTE-BINDING PROTEIN FAMILY 3_N-TERMINAL DOMAIN-CONTAINING PROTEIN"/>
    <property type="match status" value="1"/>
</dbReference>
<dbReference type="RefSeq" id="WP_004040773.1">
    <property type="nucleotide sequence ID" value="NZ_CM001555.1"/>
</dbReference>
<dbReference type="STRING" id="28892.Metli_2459"/>
<dbReference type="Gene3D" id="3.30.450.20">
    <property type="entry name" value="PAS domain"/>
    <property type="match status" value="1"/>
</dbReference>
<dbReference type="AlphaFoldDB" id="J0S3C1"/>
<dbReference type="EMBL" id="CM001555">
    <property type="protein sequence ID" value="EJG08396.1"/>
    <property type="molecule type" value="Genomic_DNA"/>
</dbReference>
<dbReference type="PROSITE" id="PS51257">
    <property type="entry name" value="PROKAR_LIPOPROTEIN"/>
    <property type="match status" value="1"/>
</dbReference>
<evidence type="ECO:0000313" key="3">
    <source>
        <dbReference type="Proteomes" id="UP000005095"/>
    </source>
</evidence>
<dbReference type="InterPro" id="IPR001638">
    <property type="entry name" value="Solute-binding_3/MltF_N"/>
</dbReference>
<organism evidence="2 3">
    <name type="scientific">Methanofollis liminatans DSM 4140</name>
    <dbReference type="NCBI Taxonomy" id="28892"/>
    <lineage>
        <taxon>Archaea</taxon>
        <taxon>Methanobacteriati</taxon>
        <taxon>Methanobacteriota</taxon>
        <taxon>Stenosarchaea group</taxon>
        <taxon>Methanomicrobia</taxon>
        <taxon>Methanomicrobiales</taxon>
        <taxon>Methanomicrobiaceae</taxon>
        <taxon>Methanofollis</taxon>
    </lineage>
</organism>
<dbReference type="OrthoDB" id="134664at2157"/>
<dbReference type="Gene3D" id="3.40.190.10">
    <property type="entry name" value="Periplasmic binding protein-like II"/>
    <property type="match status" value="4"/>
</dbReference>
<keyword evidence="3" id="KW-1185">Reference proteome</keyword>
<sequence>MSPSRRYAYFFLIAVLTGALALAAGCLSEPEDTSGDLTGPATPAALTYYTEDLPPYNYLENGTLQGISVDLLEAITEQMGEKVPRDEVRLAPWTEGYTAALTQNATVLFTMARTPERETSFKWVGPISTDRYVLFAGRDRAIAVAGPDDLKNYRIGVIADDISIQQLLDLGVDRSRLVQETNVSAIIAGLESGEIDLWCYSETGGRHFAEEVTGNAYTYTVVFTLQDVDNYYAFSRDVPDETVRSFQQALDALKLETDATGISTYEQILGRYIPSIGFTHLKYLTEEWAPFNYEKEGRAAGISVEILEAVFSNIGVNRTGSDVRIVPLAEGLQAAQNDTGTVLFSLARTPEREPLYQWAGPFASARFVLFAPAARNIAIASPQDLDRYRIGVVEESVEKDFLLALGVNASGLVAGETPKDLVSMLEEDRIDLWATGELAGRHQMMQTGGDPDVYEMVYTLGESDLYYVFSKDVPATLIRTFRQALDTVRNQKDEQGVSEYERIIYRNLGVGCTGQTFSDEAVIALVDMTAAAIERDAADTFRRINAGEAPYRDPEDPALYAFVYDADLTMVAHADNIRLVGANFRGKTDVAGKAFRDEILKGALENGTGWAEYVYVNPVQPNLYYKTTYYRLTTGSDGNAYIVCSGNFKRCDA</sequence>
<dbReference type="Pfam" id="PF08269">
    <property type="entry name" value="dCache_2"/>
    <property type="match status" value="1"/>
</dbReference>
<feature type="domain" description="Solute-binding protein family 3/N-terminal" evidence="1">
    <location>
        <begin position="45"/>
        <end position="276"/>
    </location>
</feature>
<name>J0S3C1_9EURY</name>
<proteinExistence type="predicted"/>
<accession>J0S3C1</accession>
<reference evidence="2 3" key="1">
    <citation type="submission" date="2011-08" db="EMBL/GenBank/DDBJ databases">
        <title>The complete genome of Methanofollis liminatans DSM 4140.</title>
        <authorList>
            <consortium name="US DOE Joint Genome Institute (JGI-PGF)"/>
            <person name="Lucas S."/>
            <person name="Han J."/>
            <person name="Lapidus A."/>
            <person name="Bruce D."/>
            <person name="Goodwin L."/>
            <person name="Pitluck S."/>
            <person name="Peters L."/>
            <person name="Kyrpides N."/>
            <person name="Mavromatis K."/>
            <person name="Ivanova N."/>
            <person name="Mikhailova N."/>
            <person name="Lu M."/>
            <person name="Detter J.C."/>
            <person name="Tapia R."/>
            <person name="Han C."/>
            <person name="Land M."/>
            <person name="Hauser L."/>
            <person name="Markowitz V."/>
            <person name="Cheng J.-F."/>
            <person name="Hugenholtz P."/>
            <person name="Woyke T."/>
            <person name="Wu D."/>
            <person name="Spring S."/>
            <person name="Schuler E."/>
            <person name="Brambilla E."/>
            <person name="Klenk H.-P."/>
            <person name="Eisen J.A."/>
        </authorList>
    </citation>
    <scope>NUCLEOTIDE SEQUENCE [LARGE SCALE GENOMIC DNA]</scope>
    <source>
        <strain evidence="2 3">DSM 4140</strain>
    </source>
</reference>
<dbReference type="HOGENOM" id="CLU_029326_0_0_2"/>
<dbReference type="Proteomes" id="UP000005095">
    <property type="component" value="Chromosome"/>
</dbReference>
<dbReference type="SUPFAM" id="SSF53850">
    <property type="entry name" value="Periplasmic binding protein-like II"/>
    <property type="match status" value="2"/>
</dbReference>
<dbReference type="PATRIC" id="fig|28892.9.peg.2658"/>